<evidence type="ECO:0000313" key="5">
    <source>
        <dbReference type="Proteomes" id="UP000216225"/>
    </source>
</evidence>
<dbReference type="Pfam" id="PF00990">
    <property type="entry name" value="GGDEF"/>
    <property type="match status" value="1"/>
</dbReference>
<dbReference type="SMART" id="SM00052">
    <property type="entry name" value="EAL"/>
    <property type="match status" value="1"/>
</dbReference>
<dbReference type="Pfam" id="PF00563">
    <property type="entry name" value="EAL"/>
    <property type="match status" value="1"/>
</dbReference>
<dbReference type="AlphaFoldDB" id="A0A420K744"/>
<dbReference type="SUPFAM" id="SSF141868">
    <property type="entry name" value="EAL domain-like"/>
    <property type="match status" value="1"/>
</dbReference>
<dbReference type="Gene3D" id="3.30.450.20">
    <property type="entry name" value="PAS domain"/>
    <property type="match status" value="1"/>
</dbReference>
<dbReference type="InterPro" id="IPR035919">
    <property type="entry name" value="EAL_sf"/>
</dbReference>
<dbReference type="InterPro" id="IPR035965">
    <property type="entry name" value="PAS-like_dom_sf"/>
</dbReference>
<evidence type="ECO:0000259" key="3">
    <source>
        <dbReference type="PROSITE" id="PS50887"/>
    </source>
</evidence>
<feature type="transmembrane region" description="Helical" evidence="1">
    <location>
        <begin position="259"/>
        <end position="276"/>
    </location>
</feature>
<feature type="transmembrane region" description="Helical" evidence="1">
    <location>
        <begin position="314"/>
        <end position="335"/>
    </location>
</feature>
<dbReference type="NCBIfam" id="TIGR00254">
    <property type="entry name" value="GGDEF"/>
    <property type="match status" value="1"/>
</dbReference>
<dbReference type="InterPro" id="IPR001633">
    <property type="entry name" value="EAL_dom"/>
</dbReference>
<accession>A0A420K744</accession>
<dbReference type="Proteomes" id="UP000216225">
    <property type="component" value="Unassembled WGS sequence"/>
</dbReference>
<dbReference type="SUPFAM" id="SSF55785">
    <property type="entry name" value="PYP-like sensor domain (PAS domain)"/>
    <property type="match status" value="1"/>
</dbReference>
<dbReference type="CDD" id="cd01949">
    <property type="entry name" value="GGDEF"/>
    <property type="match status" value="1"/>
</dbReference>
<reference evidence="4 5" key="1">
    <citation type="submission" date="2018-09" db="EMBL/GenBank/DDBJ databases">
        <title>Genome comparison of Alicycliphilus sp. BQ1, a polyurethanolytic bacterium, with its closest phylogenetic relatives Alicycliphilus denitrificans BC and K601, unable to attack polyurethane.</title>
        <authorList>
            <person name="Loza-Tavera H."/>
            <person name="Lozano L."/>
            <person name="Cevallos M."/>
            <person name="Maya-Lucas O."/>
            <person name="Garcia-Mena J."/>
            <person name="Hernandez J."/>
        </authorList>
    </citation>
    <scope>NUCLEOTIDE SEQUENCE [LARGE SCALE GENOMIC DNA]</scope>
    <source>
        <strain evidence="4 5">BQ1</strain>
    </source>
</reference>
<dbReference type="Pfam" id="PF07695">
    <property type="entry name" value="7TMR-DISM_7TM"/>
    <property type="match status" value="1"/>
</dbReference>
<dbReference type="PANTHER" id="PTHR33121">
    <property type="entry name" value="CYCLIC DI-GMP PHOSPHODIESTERASE PDEF"/>
    <property type="match status" value="1"/>
</dbReference>
<dbReference type="RefSeq" id="WP_094439145.1">
    <property type="nucleotide sequence ID" value="NZ_NKDB02000007.1"/>
</dbReference>
<name>A0A420K744_9BURK</name>
<dbReference type="SUPFAM" id="SSF55073">
    <property type="entry name" value="Nucleotide cyclase"/>
    <property type="match status" value="1"/>
</dbReference>
<dbReference type="InterPro" id="IPR043128">
    <property type="entry name" value="Rev_trsase/Diguanyl_cyclase"/>
</dbReference>
<dbReference type="GO" id="GO:0071111">
    <property type="term" value="F:cyclic-guanylate-specific phosphodiesterase activity"/>
    <property type="evidence" value="ECO:0007669"/>
    <property type="project" value="InterPro"/>
</dbReference>
<feature type="domain" description="EAL" evidence="2">
    <location>
        <begin position="693"/>
        <end position="952"/>
    </location>
</feature>
<comment type="caution">
    <text evidence="4">The sequence shown here is derived from an EMBL/GenBank/DDBJ whole genome shotgun (WGS) entry which is preliminary data.</text>
</comment>
<dbReference type="InterPro" id="IPR029787">
    <property type="entry name" value="Nucleotide_cyclase"/>
</dbReference>
<proteinExistence type="predicted"/>
<dbReference type="Gene3D" id="3.30.70.270">
    <property type="match status" value="1"/>
</dbReference>
<organism evidence="4 5">
    <name type="scientific">Alicycliphilus denitrificans</name>
    <dbReference type="NCBI Taxonomy" id="179636"/>
    <lineage>
        <taxon>Bacteria</taxon>
        <taxon>Pseudomonadati</taxon>
        <taxon>Pseudomonadota</taxon>
        <taxon>Betaproteobacteria</taxon>
        <taxon>Burkholderiales</taxon>
        <taxon>Comamonadaceae</taxon>
        <taxon>Alicycliphilus</taxon>
    </lineage>
</organism>
<feature type="transmembrane region" description="Helical" evidence="1">
    <location>
        <begin position="288"/>
        <end position="308"/>
    </location>
</feature>
<dbReference type="InterPro" id="IPR050706">
    <property type="entry name" value="Cyclic-di-GMP_PDE-like"/>
</dbReference>
<dbReference type="EMBL" id="NKDB02000007">
    <property type="protein sequence ID" value="RKJ94011.1"/>
    <property type="molecule type" value="Genomic_DNA"/>
</dbReference>
<dbReference type="PANTHER" id="PTHR33121:SF70">
    <property type="entry name" value="SIGNALING PROTEIN YKOW"/>
    <property type="match status" value="1"/>
</dbReference>
<feature type="transmembrane region" description="Helical" evidence="1">
    <location>
        <begin position="193"/>
        <end position="213"/>
    </location>
</feature>
<feature type="domain" description="GGDEF" evidence="3">
    <location>
        <begin position="554"/>
        <end position="686"/>
    </location>
</feature>
<dbReference type="InterPro" id="IPR000160">
    <property type="entry name" value="GGDEF_dom"/>
</dbReference>
<dbReference type="Gene3D" id="3.20.20.450">
    <property type="entry name" value="EAL domain"/>
    <property type="match status" value="1"/>
</dbReference>
<keyword evidence="1" id="KW-0472">Membrane</keyword>
<sequence length="984" mass="109033">MQPHWRRWHGALEHALSGLLIFALPCAMLVLSVLALQTWAPRYAHDAPLRLPMRVLEDSDAQLTAETARTALEHQPQVLLRDTHLAEAPFWFSFSVPPPGLDSPSVVEFPSRHLVRLACWGGRQLDSLGEADRVHQQGRLFDSQAGFGLRLQDLVPGMQVLCQAQLIGPGRLTVQQWDESALRTATRAFERNAGLLEGGIVLLAVFVFITALINRNSTYVLFAVWLLINLRAGALSAGWDVQWLGHNVPAEWLIQGRPITLALLYVVTIMLFCSLFREELPKVGFRPLLNLMQWSCALLLVLSVTLPYAQFLPLIWLFTAIGSLVLVFFLVRIVVITRSTVAAWYGASIGVTLLASGYEVVAAAFGLQTWIGSVNSVTAALSSSLLATMAIAAQMRQEHRQRVQAQAELEHTYNVIPLGLFTLDPQGHFIAANPALHAALGPAVLVPGRDHWDHYFDDTPWQRLLHSLNAQPVAEFEVRGRTDDPQLPQGRRFLVKASRAGERIEGSLQDVTERALATERLQFLANHDPLTQVLNRNGVQAELERALQPAGQDLALALAYLDLDRFKLINDMFGHSAGDEVLRQVCSRVDEVLQGGMHLGRVGGDEFVILMPNTHLADATLICQDIVSSLGNRPYRVGDLSFQVHGSVGLIEVVRGSSAKDAVSTADRACREAKKKRGSHLVVFERDSCVFQEHEAEIRLAGLLSGSDEIEGLYLEMQPIMSLKEPHHSLNFEVLLRMRDPEGQEVPTTRLITAAENSGRMGVIDRWVLRQTLAWMRESHGRLKHTRFICMNLSGASLNDERFVQDVVRMLAQYADVAPRLCLEITESVALHDLENTRRFIAQVHGFGAKVALDDFGAGYTSFSYLKELRGDLLKIDGGFIVNMNEHPANVAIVEAIVGLARNLGMKTIAEWAEDSATVQTLAEIGVDYVQGFAIARSQPPERLLRMRSSADFVADADLLHYLLLQAWPAPSLFSDPKPGQSTH</sequence>
<dbReference type="PROSITE" id="PS50883">
    <property type="entry name" value="EAL"/>
    <property type="match status" value="1"/>
</dbReference>
<dbReference type="SMART" id="SM00267">
    <property type="entry name" value="GGDEF"/>
    <property type="match status" value="1"/>
</dbReference>
<evidence type="ECO:0000256" key="1">
    <source>
        <dbReference type="SAM" id="Phobius"/>
    </source>
</evidence>
<protein>
    <submittedName>
        <fullName evidence="4">EAL domain-containing protein</fullName>
    </submittedName>
</protein>
<dbReference type="InterPro" id="IPR011623">
    <property type="entry name" value="7TMR_DISM_rcpt_extracell_dom1"/>
</dbReference>
<dbReference type="CDD" id="cd01948">
    <property type="entry name" value="EAL"/>
    <property type="match status" value="1"/>
</dbReference>
<keyword evidence="1" id="KW-1133">Transmembrane helix</keyword>
<evidence type="ECO:0000259" key="2">
    <source>
        <dbReference type="PROSITE" id="PS50883"/>
    </source>
</evidence>
<gene>
    <name evidence="4" type="ORF">CE154_021665</name>
</gene>
<keyword evidence="1" id="KW-0812">Transmembrane</keyword>
<feature type="transmembrane region" description="Helical" evidence="1">
    <location>
        <begin position="342"/>
        <end position="364"/>
    </location>
</feature>
<dbReference type="PROSITE" id="PS50887">
    <property type="entry name" value="GGDEF"/>
    <property type="match status" value="1"/>
</dbReference>
<evidence type="ECO:0000313" key="4">
    <source>
        <dbReference type="EMBL" id="RKJ94011.1"/>
    </source>
</evidence>